<reference evidence="1 2" key="1">
    <citation type="journal article" date="2014" name="PLoS ONE">
        <title>Global Analysis of Gene Expression Profiles in Physic Nut (Jatropha curcas L.) Seedlings Exposed to Salt Stress.</title>
        <authorList>
            <person name="Zhang L."/>
            <person name="Zhang C."/>
            <person name="Wu P."/>
            <person name="Chen Y."/>
            <person name="Li M."/>
            <person name="Jiang H."/>
            <person name="Wu G."/>
        </authorList>
    </citation>
    <scope>NUCLEOTIDE SEQUENCE [LARGE SCALE GENOMIC DNA]</scope>
    <source>
        <strain evidence="2">cv. GZQX0401</strain>
        <tissue evidence="1">Young leaves</tissue>
    </source>
</reference>
<keyword evidence="2" id="KW-1185">Reference proteome</keyword>
<proteinExistence type="predicted"/>
<dbReference type="Proteomes" id="UP000027138">
    <property type="component" value="Unassembled WGS sequence"/>
</dbReference>
<accession>A0A067JVU5</accession>
<sequence>MARSGACQPMEVWMPQHGPRYLARSGEVPEHRRASWHEQGRARLWKSGIYVARACFSCTGQVFISNAGTGVRLNMGWGVHASRIPV</sequence>
<evidence type="ECO:0000313" key="2">
    <source>
        <dbReference type="Proteomes" id="UP000027138"/>
    </source>
</evidence>
<dbReference type="AlphaFoldDB" id="A0A067JVU5"/>
<name>A0A067JVU5_JATCU</name>
<gene>
    <name evidence="1" type="ORF">JCGZ_21026</name>
</gene>
<organism evidence="1 2">
    <name type="scientific">Jatropha curcas</name>
    <name type="common">Barbados nut</name>
    <dbReference type="NCBI Taxonomy" id="180498"/>
    <lineage>
        <taxon>Eukaryota</taxon>
        <taxon>Viridiplantae</taxon>
        <taxon>Streptophyta</taxon>
        <taxon>Embryophyta</taxon>
        <taxon>Tracheophyta</taxon>
        <taxon>Spermatophyta</taxon>
        <taxon>Magnoliopsida</taxon>
        <taxon>eudicotyledons</taxon>
        <taxon>Gunneridae</taxon>
        <taxon>Pentapetalae</taxon>
        <taxon>rosids</taxon>
        <taxon>fabids</taxon>
        <taxon>Malpighiales</taxon>
        <taxon>Euphorbiaceae</taxon>
        <taxon>Crotonoideae</taxon>
        <taxon>Jatropheae</taxon>
        <taxon>Jatropha</taxon>
    </lineage>
</organism>
<evidence type="ECO:0000313" key="1">
    <source>
        <dbReference type="EMBL" id="KDP26933.1"/>
    </source>
</evidence>
<protein>
    <submittedName>
        <fullName evidence="1">Uncharacterized protein</fullName>
    </submittedName>
</protein>
<dbReference type="EMBL" id="KK914892">
    <property type="protein sequence ID" value="KDP26933.1"/>
    <property type="molecule type" value="Genomic_DNA"/>
</dbReference>